<keyword evidence="2" id="KW-1185">Reference proteome</keyword>
<name>A0ABR0SRH2_9HYPO</name>
<evidence type="ECO:0008006" key="3">
    <source>
        <dbReference type="Google" id="ProtNLM"/>
    </source>
</evidence>
<sequence>MPRLQSLHLYTGRIFGQQRGGGNIWCPPFYKKHPDEETSQILYQKFTEAGGTADRNNIRLIIPARDAHNSSAVAYVTYCWISVYVQHELSLDELPAEVPKGFEEFKNEILSFGANAADDEKTPDEGKMGLYVVYTSGSRGFYLPQEMHGRGILPQRCSKCDAGFDNPTSAYFDLQEHRIKVHNSKEGGNPLPNA</sequence>
<comment type="caution">
    <text evidence="1">The sequence shown here is derived from an EMBL/GenBank/DDBJ whole genome shotgun (WGS) entry which is preliminary data.</text>
</comment>
<dbReference type="EMBL" id="JAVFKD010000010">
    <property type="protein sequence ID" value="KAK5994639.1"/>
    <property type="molecule type" value="Genomic_DNA"/>
</dbReference>
<dbReference type="Proteomes" id="UP001338125">
    <property type="component" value="Unassembled WGS sequence"/>
</dbReference>
<organism evidence="1 2">
    <name type="scientific">Cladobotryum mycophilum</name>
    <dbReference type="NCBI Taxonomy" id="491253"/>
    <lineage>
        <taxon>Eukaryota</taxon>
        <taxon>Fungi</taxon>
        <taxon>Dikarya</taxon>
        <taxon>Ascomycota</taxon>
        <taxon>Pezizomycotina</taxon>
        <taxon>Sordariomycetes</taxon>
        <taxon>Hypocreomycetidae</taxon>
        <taxon>Hypocreales</taxon>
        <taxon>Hypocreaceae</taxon>
        <taxon>Cladobotryum</taxon>
    </lineage>
</organism>
<evidence type="ECO:0000313" key="1">
    <source>
        <dbReference type="EMBL" id="KAK5994639.1"/>
    </source>
</evidence>
<proteinExistence type="predicted"/>
<protein>
    <recommendedName>
        <fullName evidence="3">C2H2-type domain-containing protein</fullName>
    </recommendedName>
</protein>
<evidence type="ECO:0000313" key="2">
    <source>
        <dbReference type="Proteomes" id="UP001338125"/>
    </source>
</evidence>
<gene>
    <name evidence="1" type="ORF">PT974_05121</name>
</gene>
<accession>A0ABR0SRH2</accession>
<reference evidence="1 2" key="1">
    <citation type="submission" date="2024-01" db="EMBL/GenBank/DDBJ databases">
        <title>Complete genome of Cladobotryum mycophilum ATHUM6906.</title>
        <authorList>
            <person name="Christinaki A.C."/>
            <person name="Myridakis A.I."/>
            <person name="Kouvelis V.N."/>
        </authorList>
    </citation>
    <scope>NUCLEOTIDE SEQUENCE [LARGE SCALE GENOMIC DNA]</scope>
    <source>
        <strain evidence="1 2">ATHUM6906</strain>
    </source>
</reference>